<keyword evidence="4" id="KW-0410">Iron transport</keyword>
<dbReference type="OrthoDB" id="9782587at2"/>
<comment type="similarity">
    <text evidence="12 13">Belongs to the TonB-dependent receptor family.</text>
</comment>
<keyword evidence="7" id="KW-0408">Iron</keyword>
<dbReference type="Pfam" id="PF07715">
    <property type="entry name" value="Plug"/>
    <property type="match status" value="1"/>
</dbReference>
<keyword evidence="17" id="KW-1185">Reference proteome</keyword>
<dbReference type="SUPFAM" id="SSF56935">
    <property type="entry name" value="Porins"/>
    <property type="match status" value="1"/>
</dbReference>
<proteinExistence type="inferred from homology"/>
<gene>
    <name evidence="16" type="ORF">DIT68_06455</name>
</gene>
<reference evidence="16 17" key="2">
    <citation type="submission" date="2018-05" db="EMBL/GenBank/DDBJ databases">
        <authorList>
            <person name="Lanie J.A."/>
            <person name="Ng W.-L."/>
            <person name="Kazmierczak K.M."/>
            <person name="Andrzejewski T.M."/>
            <person name="Davidsen T.M."/>
            <person name="Wayne K.J."/>
            <person name="Tettelin H."/>
            <person name="Glass J.I."/>
            <person name="Rusch D."/>
            <person name="Podicherti R."/>
            <person name="Tsui H.-C.T."/>
            <person name="Winkler M.E."/>
        </authorList>
    </citation>
    <scope>NUCLEOTIDE SEQUENCE [LARGE SCALE GENOMIC DNA]</scope>
    <source>
        <strain evidence="16 17">C305</strain>
    </source>
</reference>
<dbReference type="PROSITE" id="PS52016">
    <property type="entry name" value="TONB_DEPENDENT_REC_3"/>
    <property type="match status" value="1"/>
</dbReference>
<dbReference type="GO" id="GO:0015344">
    <property type="term" value="F:siderophore uptake transmembrane transporter activity"/>
    <property type="evidence" value="ECO:0007669"/>
    <property type="project" value="TreeGrafter"/>
</dbReference>
<dbReference type="InterPro" id="IPR000531">
    <property type="entry name" value="Beta-barrel_TonB"/>
</dbReference>
<keyword evidence="9 13" id="KW-0798">TonB box</keyword>
<dbReference type="RefSeq" id="WP_109359000.1">
    <property type="nucleotide sequence ID" value="NZ_QFRJ01000003.1"/>
</dbReference>
<keyword evidence="10 12" id="KW-0472">Membrane</keyword>
<sequence>MYKSLSFIISIFSFAVLFGQKPDSLSKAKTTEFEEVEILAYFSKQPLLNLTSSAHNITSRIIEFQQTTTLLPAFNTVAGVRMEERSPGSYRLAMRGSLIRSPFGIRNTKIYMDEFPLTDAGGNTYLNLIDPGSISSIHIIKGPDGSLYGANSGGVIRMQPKGFGVQKNQGSLLLSGGSFGLFQEQLSIQRKVNEKYSFSVDQSYLRSDGYRDQSAMNKFTFQTAHQWKYSDKNELRVLALFSDLHYETPGGLTAFQFIENPTMSRPAGGPNPSAKEQNAGIFNQTFFGGIAHDAKINKNLSHTLSVFGSTTDFENPFITNYEFRKEQNLGLRTFFSYKDTVNNKLNWQMQLGFEGQKGWNEIENFDNNQGTPGDVQSKDNLDNLQASFFYRAMANIYERWTIEASIGMNQARISYNSVYTTTPNPSGEINFGDILMPRVATTFLATKTLAIRGSISRGYSPPTISEVRSSDQTINTELKPETGINYEVGLRWESAYKRFTADLGMYHYQMNNGIVRRLNEDGAEFFVNAGEMNQQGIELAAWAHILTPNAKRFISKMNFQSAFSYHYYRFGNYQVKENDFSQNRVTAVPDYTWSNTLSFEFPKQIRLNISHYYMSDMPLNDANTVYSEEFHLVKLKASWKWQVSQALQLEFFAGIDNLLNEKYSLGNDINAYGQRYFNPAAPRNYYGGVKVGF</sequence>
<comment type="caution">
    <text evidence="16">The sequence shown here is derived from an EMBL/GenBank/DDBJ whole genome shotgun (WGS) entry which is preliminary data.</text>
</comment>
<name>A0A2U2XEG1_9FLAO</name>
<keyword evidence="3 12" id="KW-1134">Transmembrane beta strand</keyword>
<keyword evidence="16" id="KW-0675">Receptor</keyword>
<accession>A0A2U2XEG1</accession>
<evidence type="ECO:0000256" key="7">
    <source>
        <dbReference type="ARBA" id="ARBA00023004"/>
    </source>
</evidence>
<dbReference type="EMBL" id="QFRJ01000003">
    <property type="protein sequence ID" value="PWH86192.1"/>
    <property type="molecule type" value="Genomic_DNA"/>
</dbReference>
<dbReference type="AlphaFoldDB" id="A0A2U2XEG1"/>
<comment type="subcellular location">
    <subcellularLocation>
        <location evidence="1 12">Cell outer membrane</location>
        <topology evidence="1 12">Multi-pass membrane protein</topology>
    </subcellularLocation>
</comment>
<dbReference type="Gene3D" id="2.170.130.10">
    <property type="entry name" value="TonB-dependent receptor, plug domain"/>
    <property type="match status" value="1"/>
</dbReference>
<evidence type="ECO:0000313" key="17">
    <source>
        <dbReference type="Proteomes" id="UP000245370"/>
    </source>
</evidence>
<keyword evidence="8" id="KW-0406">Ion transport</keyword>
<dbReference type="Pfam" id="PF00593">
    <property type="entry name" value="TonB_dep_Rec_b-barrel"/>
    <property type="match status" value="1"/>
</dbReference>
<dbReference type="InterPro" id="IPR039426">
    <property type="entry name" value="TonB-dep_rcpt-like"/>
</dbReference>
<evidence type="ECO:0000256" key="6">
    <source>
        <dbReference type="ARBA" id="ARBA00022729"/>
    </source>
</evidence>
<dbReference type="Gene3D" id="2.40.170.20">
    <property type="entry name" value="TonB-dependent receptor, beta-barrel domain"/>
    <property type="match status" value="1"/>
</dbReference>
<evidence type="ECO:0000256" key="8">
    <source>
        <dbReference type="ARBA" id="ARBA00023065"/>
    </source>
</evidence>
<evidence type="ECO:0000259" key="15">
    <source>
        <dbReference type="Pfam" id="PF07715"/>
    </source>
</evidence>
<evidence type="ECO:0000256" key="13">
    <source>
        <dbReference type="RuleBase" id="RU003357"/>
    </source>
</evidence>
<dbReference type="InterPro" id="IPR012910">
    <property type="entry name" value="Plug_dom"/>
</dbReference>
<dbReference type="PANTHER" id="PTHR32552:SF68">
    <property type="entry name" value="FERRICHROME OUTER MEMBRANE TRANSPORTER_PHAGE RECEPTOR"/>
    <property type="match status" value="1"/>
</dbReference>
<organism evidence="16 17">
    <name type="scientific">Brumimicrobium oceani</name>
    <dbReference type="NCBI Taxonomy" id="2100725"/>
    <lineage>
        <taxon>Bacteria</taxon>
        <taxon>Pseudomonadati</taxon>
        <taxon>Bacteroidota</taxon>
        <taxon>Flavobacteriia</taxon>
        <taxon>Flavobacteriales</taxon>
        <taxon>Crocinitomicaceae</taxon>
        <taxon>Brumimicrobium</taxon>
    </lineage>
</organism>
<evidence type="ECO:0000256" key="3">
    <source>
        <dbReference type="ARBA" id="ARBA00022452"/>
    </source>
</evidence>
<keyword evidence="6" id="KW-0732">Signal</keyword>
<reference evidence="16 17" key="1">
    <citation type="submission" date="2018-05" db="EMBL/GenBank/DDBJ databases">
        <title>Brumimicrobium oceani sp. nov., isolated from coastal sediment.</title>
        <authorList>
            <person name="Kou Y."/>
        </authorList>
    </citation>
    <scope>NUCLEOTIDE SEQUENCE [LARGE SCALE GENOMIC DNA]</scope>
    <source>
        <strain evidence="16 17">C305</strain>
    </source>
</reference>
<keyword evidence="11 12" id="KW-0998">Cell outer membrane</keyword>
<evidence type="ECO:0000256" key="2">
    <source>
        <dbReference type="ARBA" id="ARBA00022448"/>
    </source>
</evidence>
<evidence type="ECO:0000256" key="11">
    <source>
        <dbReference type="ARBA" id="ARBA00023237"/>
    </source>
</evidence>
<evidence type="ECO:0000256" key="5">
    <source>
        <dbReference type="ARBA" id="ARBA00022692"/>
    </source>
</evidence>
<dbReference type="GO" id="GO:0009279">
    <property type="term" value="C:cell outer membrane"/>
    <property type="evidence" value="ECO:0007669"/>
    <property type="project" value="UniProtKB-SubCell"/>
</dbReference>
<feature type="domain" description="TonB-dependent receptor-like beta-barrel" evidence="14">
    <location>
        <begin position="274"/>
        <end position="658"/>
    </location>
</feature>
<evidence type="ECO:0000256" key="4">
    <source>
        <dbReference type="ARBA" id="ARBA00022496"/>
    </source>
</evidence>
<protein>
    <submittedName>
        <fullName evidence="16">TonB-dependent receptor</fullName>
    </submittedName>
</protein>
<dbReference type="InterPro" id="IPR036942">
    <property type="entry name" value="Beta-barrel_TonB_sf"/>
</dbReference>
<dbReference type="PANTHER" id="PTHR32552">
    <property type="entry name" value="FERRICHROME IRON RECEPTOR-RELATED"/>
    <property type="match status" value="1"/>
</dbReference>
<dbReference type="Proteomes" id="UP000245370">
    <property type="component" value="Unassembled WGS sequence"/>
</dbReference>
<evidence type="ECO:0000256" key="12">
    <source>
        <dbReference type="PROSITE-ProRule" id="PRU01360"/>
    </source>
</evidence>
<evidence type="ECO:0000256" key="1">
    <source>
        <dbReference type="ARBA" id="ARBA00004571"/>
    </source>
</evidence>
<keyword evidence="2 12" id="KW-0813">Transport</keyword>
<evidence type="ECO:0000256" key="10">
    <source>
        <dbReference type="ARBA" id="ARBA00023136"/>
    </source>
</evidence>
<evidence type="ECO:0000259" key="14">
    <source>
        <dbReference type="Pfam" id="PF00593"/>
    </source>
</evidence>
<evidence type="ECO:0000256" key="9">
    <source>
        <dbReference type="ARBA" id="ARBA00023077"/>
    </source>
</evidence>
<keyword evidence="5 12" id="KW-0812">Transmembrane</keyword>
<dbReference type="InterPro" id="IPR037066">
    <property type="entry name" value="Plug_dom_sf"/>
</dbReference>
<evidence type="ECO:0000313" key="16">
    <source>
        <dbReference type="EMBL" id="PWH86192.1"/>
    </source>
</evidence>
<feature type="domain" description="TonB-dependent receptor plug" evidence="15">
    <location>
        <begin position="48"/>
        <end position="154"/>
    </location>
</feature>